<evidence type="ECO:0000313" key="3">
    <source>
        <dbReference type="EMBL" id="OTG17297.1"/>
    </source>
</evidence>
<dbReference type="EMBL" id="CM007897">
    <property type="protein sequence ID" value="OTG17295.1"/>
    <property type="molecule type" value="Genomic_DNA"/>
</dbReference>
<evidence type="ECO:0000313" key="2">
    <source>
        <dbReference type="EMBL" id="OTG17296.1"/>
    </source>
</evidence>
<evidence type="ECO:0000313" key="1">
    <source>
        <dbReference type="EMBL" id="OTG17295.1"/>
    </source>
</evidence>
<accession>A0A251U360</accession>
<evidence type="ECO:0000313" key="4">
    <source>
        <dbReference type="Proteomes" id="UP000215914"/>
    </source>
</evidence>
<organism evidence="2 4">
    <name type="scientific">Helianthus annuus</name>
    <name type="common">Common sunflower</name>
    <dbReference type="NCBI Taxonomy" id="4232"/>
    <lineage>
        <taxon>Eukaryota</taxon>
        <taxon>Viridiplantae</taxon>
        <taxon>Streptophyta</taxon>
        <taxon>Embryophyta</taxon>
        <taxon>Tracheophyta</taxon>
        <taxon>Spermatophyta</taxon>
        <taxon>Magnoliopsida</taxon>
        <taxon>eudicotyledons</taxon>
        <taxon>Gunneridae</taxon>
        <taxon>Pentapetalae</taxon>
        <taxon>asterids</taxon>
        <taxon>campanulids</taxon>
        <taxon>Asterales</taxon>
        <taxon>Asteraceae</taxon>
        <taxon>Asteroideae</taxon>
        <taxon>Heliantheae alliance</taxon>
        <taxon>Heliantheae</taxon>
        <taxon>Helianthus</taxon>
    </lineage>
</organism>
<protein>
    <submittedName>
        <fullName evidence="2">Uncharacterized protein</fullName>
    </submittedName>
</protein>
<reference evidence="2" key="2">
    <citation type="submission" date="2017-02" db="EMBL/GenBank/DDBJ databases">
        <title>Sunflower complete genome.</title>
        <authorList>
            <person name="Langlade N."/>
            <person name="Munos S."/>
        </authorList>
    </citation>
    <scope>NUCLEOTIDE SEQUENCE [LARGE SCALE GENOMIC DNA]</scope>
    <source>
        <tissue evidence="2">Leaves</tissue>
    </source>
</reference>
<reference evidence="4" key="1">
    <citation type="journal article" date="2017" name="Nature">
        <title>The sunflower genome provides insights into oil metabolism, flowering and Asterid evolution.</title>
        <authorList>
            <person name="Badouin H."/>
            <person name="Gouzy J."/>
            <person name="Grassa C.J."/>
            <person name="Murat F."/>
            <person name="Staton S.E."/>
            <person name="Cottret L."/>
            <person name="Lelandais-Briere C."/>
            <person name="Owens G.L."/>
            <person name="Carrere S."/>
            <person name="Mayjonade B."/>
            <person name="Legrand L."/>
            <person name="Gill N."/>
            <person name="Kane N.C."/>
            <person name="Bowers J.E."/>
            <person name="Hubner S."/>
            <person name="Bellec A."/>
            <person name="Berard A."/>
            <person name="Berges H."/>
            <person name="Blanchet N."/>
            <person name="Boniface M.C."/>
            <person name="Brunel D."/>
            <person name="Catrice O."/>
            <person name="Chaidir N."/>
            <person name="Claudel C."/>
            <person name="Donnadieu C."/>
            <person name="Faraut T."/>
            <person name="Fievet G."/>
            <person name="Helmstetter N."/>
            <person name="King M."/>
            <person name="Knapp S.J."/>
            <person name="Lai Z."/>
            <person name="Le Paslier M.C."/>
            <person name="Lippi Y."/>
            <person name="Lorenzon L."/>
            <person name="Mandel J.R."/>
            <person name="Marage G."/>
            <person name="Marchand G."/>
            <person name="Marquand E."/>
            <person name="Bret-Mestries E."/>
            <person name="Morien E."/>
            <person name="Nambeesan S."/>
            <person name="Nguyen T."/>
            <person name="Pegot-Espagnet P."/>
            <person name="Pouilly N."/>
            <person name="Raftis F."/>
            <person name="Sallet E."/>
            <person name="Schiex T."/>
            <person name="Thomas J."/>
            <person name="Vandecasteele C."/>
            <person name="Vares D."/>
            <person name="Vear F."/>
            <person name="Vautrin S."/>
            <person name="Crespi M."/>
            <person name="Mangin B."/>
            <person name="Burke J.M."/>
            <person name="Salse J."/>
            <person name="Munos S."/>
            <person name="Vincourt P."/>
            <person name="Rieseberg L.H."/>
            <person name="Langlade N.B."/>
        </authorList>
    </citation>
    <scope>NUCLEOTIDE SEQUENCE [LARGE SCALE GENOMIC DNA]</scope>
    <source>
        <strain evidence="4">cv. SF193</strain>
    </source>
</reference>
<keyword evidence="4" id="KW-1185">Reference proteome</keyword>
<sequence length="60" mass="7140">MLEIGDLSPLEGNCFFNVAAHENQSQFFFLSFFFKLVWMKPPLVIKCLRGVDMDEFHWLR</sequence>
<proteinExistence type="predicted"/>
<dbReference type="InParanoid" id="A0A251U360"/>
<name>A0A251U360_HELAN</name>
<dbReference type="EMBL" id="CM007897">
    <property type="protein sequence ID" value="OTG17297.1"/>
    <property type="molecule type" value="Genomic_DNA"/>
</dbReference>
<dbReference type="AlphaFoldDB" id="A0A251U360"/>
<gene>
    <name evidence="1" type="ORF">HannXRQ_Chr08g0210411</name>
    <name evidence="2" type="ORF">HannXRQ_Chr08g0210421</name>
    <name evidence="3" type="ORF">HannXRQ_Chr08g0210431</name>
</gene>
<dbReference type="Proteomes" id="UP000215914">
    <property type="component" value="Chromosome 8"/>
</dbReference>
<dbReference type="EMBL" id="CM007897">
    <property type="protein sequence ID" value="OTG17296.1"/>
    <property type="molecule type" value="Genomic_DNA"/>
</dbReference>